<evidence type="ECO:0000256" key="3">
    <source>
        <dbReference type="ARBA" id="ARBA00023125"/>
    </source>
</evidence>
<dbReference type="InParanoid" id="A0A078AMD0"/>
<dbReference type="SUPFAM" id="SSF55455">
    <property type="entry name" value="SRF-like"/>
    <property type="match status" value="1"/>
</dbReference>
<keyword evidence="3" id="KW-0238">DNA-binding</keyword>
<feature type="region of interest" description="Disordered" evidence="6">
    <location>
        <begin position="350"/>
        <end position="377"/>
    </location>
</feature>
<evidence type="ECO:0000256" key="5">
    <source>
        <dbReference type="ARBA" id="ARBA00023242"/>
    </source>
</evidence>
<dbReference type="GO" id="GO:0046983">
    <property type="term" value="F:protein dimerization activity"/>
    <property type="evidence" value="ECO:0007669"/>
    <property type="project" value="InterPro"/>
</dbReference>
<evidence type="ECO:0000259" key="7">
    <source>
        <dbReference type="PROSITE" id="PS50066"/>
    </source>
</evidence>
<accession>A0A078AMD0</accession>
<dbReference type="PRINTS" id="PR00404">
    <property type="entry name" value="MADSDOMAIN"/>
</dbReference>
<dbReference type="EMBL" id="CCKQ01011490">
    <property type="protein sequence ID" value="CDW83061.1"/>
    <property type="molecule type" value="Genomic_DNA"/>
</dbReference>
<feature type="compositionally biased region" description="Polar residues" evidence="6">
    <location>
        <begin position="215"/>
        <end position="225"/>
    </location>
</feature>
<feature type="compositionally biased region" description="Low complexity" evidence="6">
    <location>
        <begin position="226"/>
        <end position="239"/>
    </location>
</feature>
<dbReference type="CDD" id="cd00120">
    <property type="entry name" value="MADS"/>
    <property type="match status" value="1"/>
</dbReference>
<dbReference type="GO" id="GO:0005634">
    <property type="term" value="C:nucleus"/>
    <property type="evidence" value="ECO:0007669"/>
    <property type="project" value="UniProtKB-SubCell"/>
</dbReference>
<dbReference type="AlphaFoldDB" id="A0A078AMD0"/>
<gene>
    <name evidence="8" type="primary">Contig6828.g7295</name>
    <name evidence="8" type="ORF">STYLEM_12100</name>
</gene>
<dbReference type="Proteomes" id="UP000039865">
    <property type="component" value="Unassembled WGS sequence"/>
</dbReference>
<feature type="domain" description="MADS-box" evidence="7">
    <location>
        <begin position="1"/>
        <end position="51"/>
    </location>
</feature>
<keyword evidence="4" id="KW-0804">Transcription</keyword>
<evidence type="ECO:0000313" key="9">
    <source>
        <dbReference type="Proteomes" id="UP000039865"/>
    </source>
</evidence>
<dbReference type="GO" id="GO:0003677">
    <property type="term" value="F:DNA binding"/>
    <property type="evidence" value="ECO:0007669"/>
    <property type="project" value="UniProtKB-KW"/>
</dbReference>
<evidence type="ECO:0000256" key="1">
    <source>
        <dbReference type="ARBA" id="ARBA00004123"/>
    </source>
</evidence>
<protein>
    <submittedName>
        <fullName evidence="8">Mads-box transcription factor</fullName>
    </submittedName>
</protein>
<evidence type="ECO:0000256" key="6">
    <source>
        <dbReference type="SAM" id="MobiDB-lite"/>
    </source>
</evidence>
<dbReference type="InterPro" id="IPR036879">
    <property type="entry name" value="TF_MADSbox_sf"/>
</dbReference>
<keyword evidence="9" id="KW-1185">Reference proteome</keyword>
<proteinExistence type="predicted"/>
<keyword evidence="2" id="KW-0805">Transcription regulation</keyword>
<evidence type="ECO:0000256" key="2">
    <source>
        <dbReference type="ARBA" id="ARBA00023015"/>
    </source>
</evidence>
<organism evidence="8 9">
    <name type="scientific">Stylonychia lemnae</name>
    <name type="common">Ciliate</name>
    <dbReference type="NCBI Taxonomy" id="5949"/>
    <lineage>
        <taxon>Eukaryota</taxon>
        <taxon>Sar</taxon>
        <taxon>Alveolata</taxon>
        <taxon>Ciliophora</taxon>
        <taxon>Intramacronucleata</taxon>
        <taxon>Spirotrichea</taxon>
        <taxon>Stichotrichia</taxon>
        <taxon>Sporadotrichida</taxon>
        <taxon>Oxytrichidae</taxon>
        <taxon>Stylonychinae</taxon>
        <taxon>Stylonychia</taxon>
    </lineage>
</organism>
<dbReference type="PROSITE" id="PS50066">
    <property type="entry name" value="MADS_BOX_2"/>
    <property type="match status" value="1"/>
</dbReference>
<reference evidence="8 9" key="1">
    <citation type="submission" date="2014-06" db="EMBL/GenBank/DDBJ databases">
        <authorList>
            <person name="Swart Estienne"/>
        </authorList>
    </citation>
    <scope>NUCLEOTIDE SEQUENCE [LARGE SCALE GENOMIC DNA]</scope>
    <source>
        <strain evidence="8 9">130c</strain>
    </source>
</reference>
<dbReference type="Gene3D" id="3.40.1810.10">
    <property type="entry name" value="Transcription factor, MADS-box"/>
    <property type="match status" value="1"/>
</dbReference>
<dbReference type="InterPro" id="IPR002100">
    <property type="entry name" value="TF_MADSbox"/>
</dbReference>
<sequence>MGKKKINIAKIKQERLRQITYCKRKKGLLKKAMELSLLCDVRVFLFLYDQNETKLIHYQSDPRDDLKQLFKQNCNRIFYCNADYESISSKKVAGAEEDKKPQHIIPDLNILSDQILEEDLKKIRFNNQNNKQLSSQQQQQQQQQQFQASLQIYESNLRSANEFQQSNKRTQKVDDKQSYKDDALKHKNFSINDTQFLRYHQLTQQFSPINLKGQVQSNQAANPQLSNQGSSQQAPQSSSYREQSQTKQSRHDQSQKQQQQVAISYTRGIDGIKNNQGIPSYSNLEQSNHDSRFSKFKIQLTQKEQGYKNHQIPLSPSDNLPFSPSSYQHKLISNNQQSLTIPTNNSSREYRLQQESQSHQFSPFHNHSHQQQPVSNTTGEKYESLNRAQINHMSGSQIQQHQYQTKNWAAKGQSSKHIQQVGQKHPVVVQQQNNPLNFDVNFTTATHRVMKMKTRNLSNQTNHAVQPISPSNRMMQRQIQSVNCVMDSNINSPMQPQKVRPFNLGK</sequence>
<dbReference type="OrthoDB" id="1898716at2759"/>
<name>A0A078AMD0_STYLE</name>
<keyword evidence="5" id="KW-0539">Nucleus</keyword>
<dbReference type="Pfam" id="PF00319">
    <property type="entry name" value="SRF-TF"/>
    <property type="match status" value="1"/>
</dbReference>
<feature type="region of interest" description="Disordered" evidence="6">
    <location>
        <begin position="215"/>
        <end position="262"/>
    </location>
</feature>
<evidence type="ECO:0000256" key="4">
    <source>
        <dbReference type="ARBA" id="ARBA00023163"/>
    </source>
</evidence>
<dbReference type="SMART" id="SM00432">
    <property type="entry name" value="MADS"/>
    <property type="match status" value="1"/>
</dbReference>
<evidence type="ECO:0000313" key="8">
    <source>
        <dbReference type="EMBL" id="CDW83061.1"/>
    </source>
</evidence>
<comment type="subcellular location">
    <subcellularLocation>
        <location evidence="1">Nucleus</location>
    </subcellularLocation>
</comment>